<accession>A0A426WYF5</accession>
<evidence type="ECO:0000313" key="2">
    <source>
        <dbReference type="Proteomes" id="UP000287651"/>
    </source>
</evidence>
<reference evidence="1 2" key="1">
    <citation type="journal article" date="2014" name="Agronomy (Basel)">
        <title>A Draft Genome Sequence for Ensete ventricosum, the Drought-Tolerant Tree Against Hunger.</title>
        <authorList>
            <person name="Harrison J."/>
            <person name="Moore K.A."/>
            <person name="Paszkiewicz K."/>
            <person name="Jones T."/>
            <person name="Grant M."/>
            <person name="Ambacheew D."/>
            <person name="Muzemil S."/>
            <person name="Studholme D.J."/>
        </authorList>
    </citation>
    <scope>NUCLEOTIDE SEQUENCE [LARGE SCALE GENOMIC DNA]</scope>
</reference>
<protein>
    <submittedName>
        <fullName evidence="1">Uncharacterized protein</fullName>
    </submittedName>
</protein>
<gene>
    <name evidence="1" type="ORF">B296_00048181</name>
</gene>
<dbReference type="EMBL" id="AMZH03032814">
    <property type="protein sequence ID" value="RRT32281.1"/>
    <property type="molecule type" value="Genomic_DNA"/>
</dbReference>
<sequence length="79" mass="8584">MELQPDDGPRSSLSIRPGFGRCSRISSEFARGFTEGIEKLARNMLGDCRTKTIGLVVRMSEATRLAGVLSTVDLPRTNG</sequence>
<comment type="caution">
    <text evidence="1">The sequence shown here is derived from an EMBL/GenBank/DDBJ whole genome shotgun (WGS) entry which is preliminary data.</text>
</comment>
<dbReference type="Proteomes" id="UP000287651">
    <property type="component" value="Unassembled WGS sequence"/>
</dbReference>
<name>A0A426WYF5_ENSVE</name>
<organism evidence="1 2">
    <name type="scientific">Ensete ventricosum</name>
    <name type="common">Abyssinian banana</name>
    <name type="synonym">Musa ensete</name>
    <dbReference type="NCBI Taxonomy" id="4639"/>
    <lineage>
        <taxon>Eukaryota</taxon>
        <taxon>Viridiplantae</taxon>
        <taxon>Streptophyta</taxon>
        <taxon>Embryophyta</taxon>
        <taxon>Tracheophyta</taxon>
        <taxon>Spermatophyta</taxon>
        <taxon>Magnoliopsida</taxon>
        <taxon>Liliopsida</taxon>
        <taxon>Zingiberales</taxon>
        <taxon>Musaceae</taxon>
        <taxon>Ensete</taxon>
    </lineage>
</organism>
<evidence type="ECO:0000313" key="1">
    <source>
        <dbReference type="EMBL" id="RRT32281.1"/>
    </source>
</evidence>
<dbReference type="AlphaFoldDB" id="A0A426WYF5"/>
<proteinExistence type="predicted"/>